<dbReference type="Gene3D" id="1.10.10.10">
    <property type="entry name" value="Winged helix-like DNA-binding domain superfamily/Winged helix DNA-binding domain"/>
    <property type="match status" value="1"/>
</dbReference>
<accession>A0ABS4HJS1</accession>
<dbReference type="InterPro" id="IPR036388">
    <property type="entry name" value="WH-like_DNA-bd_sf"/>
</dbReference>
<reference evidence="4 5" key="1">
    <citation type="submission" date="2021-03" db="EMBL/GenBank/DDBJ databases">
        <title>Genomic Encyclopedia of Type Strains, Phase IV (KMG-IV): sequencing the most valuable type-strain genomes for metagenomic binning, comparative biology and taxonomic classification.</title>
        <authorList>
            <person name="Goeker M."/>
        </authorList>
    </citation>
    <scope>NUCLEOTIDE SEQUENCE [LARGE SCALE GENOMIC DNA]</scope>
    <source>
        <strain evidence="4 5">DSM 21085</strain>
    </source>
</reference>
<evidence type="ECO:0000256" key="2">
    <source>
        <dbReference type="SAM" id="MobiDB-lite"/>
    </source>
</evidence>
<evidence type="ECO:0000313" key="4">
    <source>
        <dbReference type="EMBL" id="MBP1950974.1"/>
    </source>
</evidence>
<feature type="domain" description="Insertion element IS150 protein InsJ-like helix-turn-helix" evidence="3">
    <location>
        <begin position="8"/>
        <end position="57"/>
    </location>
</feature>
<dbReference type="Proteomes" id="UP001519328">
    <property type="component" value="Unassembled WGS sequence"/>
</dbReference>
<keyword evidence="5" id="KW-1185">Reference proteome</keyword>
<evidence type="ECO:0000259" key="3">
    <source>
        <dbReference type="Pfam" id="PF13518"/>
    </source>
</evidence>
<dbReference type="InterPro" id="IPR055247">
    <property type="entry name" value="InsJ-like_HTH"/>
</dbReference>
<dbReference type="PANTHER" id="PTHR33795">
    <property type="entry name" value="INSERTION ELEMENT IS150 PROTEIN INSJ"/>
    <property type="match status" value="1"/>
</dbReference>
<organism evidence="4 5">
    <name type="scientific">Virgibacillus litoralis</name>
    <dbReference type="NCBI Taxonomy" id="578221"/>
    <lineage>
        <taxon>Bacteria</taxon>
        <taxon>Bacillati</taxon>
        <taxon>Bacillota</taxon>
        <taxon>Bacilli</taxon>
        <taxon>Bacillales</taxon>
        <taxon>Bacillaceae</taxon>
        <taxon>Virgibacillus</taxon>
    </lineage>
</organism>
<name>A0ABS4HJS1_9BACI</name>
<dbReference type="RefSeq" id="WP_209482416.1">
    <property type="nucleotide sequence ID" value="NZ_JAGGKK010000046.1"/>
</dbReference>
<comment type="caution">
    <text evidence="4">The sequence shown here is derived from an EMBL/GenBank/DDBJ whole genome shotgun (WGS) entry which is preliminary data.</text>
</comment>
<gene>
    <name evidence="4" type="ORF">J2Z82_003962</name>
</gene>
<feature type="region of interest" description="Disordered" evidence="2">
    <location>
        <begin position="112"/>
        <end position="136"/>
    </location>
</feature>
<protein>
    <submittedName>
        <fullName evidence="4">Transposase</fullName>
    </submittedName>
</protein>
<evidence type="ECO:0000313" key="5">
    <source>
        <dbReference type="Proteomes" id="UP001519328"/>
    </source>
</evidence>
<dbReference type="EMBL" id="JAGGKK010000046">
    <property type="protein sequence ID" value="MBP1950974.1"/>
    <property type="molecule type" value="Genomic_DNA"/>
</dbReference>
<dbReference type="SUPFAM" id="SSF48295">
    <property type="entry name" value="TrpR-like"/>
    <property type="match status" value="1"/>
</dbReference>
<evidence type="ECO:0000256" key="1">
    <source>
        <dbReference type="ARBA" id="ARBA00038232"/>
    </source>
</evidence>
<comment type="similarity">
    <text evidence="1">Belongs to the IS150/IS1296 orfA family.</text>
</comment>
<dbReference type="Pfam" id="PF13518">
    <property type="entry name" value="HTH_28"/>
    <property type="match status" value="1"/>
</dbReference>
<dbReference type="PANTHER" id="PTHR33795:SF1">
    <property type="entry name" value="INSERTION ELEMENT IS150 PROTEIN INSJ"/>
    <property type="match status" value="1"/>
</dbReference>
<dbReference type="InterPro" id="IPR052057">
    <property type="entry name" value="IS150/IS1296_orfA-like"/>
</dbReference>
<dbReference type="InterPro" id="IPR010921">
    <property type="entry name" value="Trp_repressor/repl_initiator"/>
</dbReference>
<proteinExistence type="inferred from homology"/>
<sequence length="187" mass="21828">MAKYSKEFKLNIVKEYLEGPFGSTSLAKKYGVPNHEQIRRWVNAYKVFGEEGLKRKRSKTVYPVQFKLDVLNFMKQTGASYQDTATAFKMNQPTLITSWNIEFQKHGVEGLEEKSKGRVTMSAGRKSKRTNQGKKMSREDLLAHENEMLRLENAYLKKLKAFQENPNAFLEKHKQRWRSNSKKKDSN</sequence>